<evidence type="ECO:0000313" key="3">
    <source>
        <dbReference type="Proteomes" id="UP001144205"/>
    </source>
</evidence>
<dbReference type="Proteomes" id="UP001144205">
    <property type="component" value="Unassembled WGS sequence"/>
</dbReference>
<comment type="caution">
    <text evidence="2">The sequence shown here is derived from an EMBL/GenBank/DDBJ whole genome shotgun (WGS) entry which is preliminary data.</text>
</comment>
<dbReference type="EMBL" id="BROH01000011">
    <property type="protein sequence ID" value="GKY89270.1"/>
    <property type="molecule type" value="Genomic_DNA"/>
</dbReference>
<dbReference type="InterPro" id="IPR027417">
    <property type="entry name" value="P-loop_NTPase"/>
</dbReference>
<accession>A0ABQ5LW93</accession>
<sequence length="149" mass="15653">MTVPQGAPPASETRHASAVAVDGRAVLIEGPSGSGKSGLALDLISRGARLIADDRTRLVLRDGWPWALPPERLAGVIEARGVGLIRSEGHPPAPLTLVVEMGAVETARLPAPRTKEVLGQAILHLRRVDAPHFASAILALLKGGLWHDV</sequence>
<dbReference type="CDD" id="cd01918">
    <property type="entry name" value="HprK_C"/>
    <property type="match status" value="1"/>
</dbReference>
<evidence type="ECO:0000259" key="1">
    <source>
        <dbReference type="Pfam" id="PF07475"/>
    </source>
</evidence>
<dbReference type="InterPro" id="IPR011104">
    <property type="entry name" value="Hpr_kin/Pase_C"/>
</dbReference>
<proteinExistence type="predicted"/>
<reference evidence="2" key="1">
    <citation type="journal article" date="2023" name="Int. J. Syst. Evol. Microbiol.">
        <title>Sinisalibacter aestuarii sp. nov., isolated from estuarine sediment of the Arakawa River.</title>
        <authorList>
            <person name="Arafat S.T."/>
            <person name="Hirano S."/>
            <person name="Sato A."/>
            <person name="Takeuchi K."/>
            <person name="Yasuda T."/>
            <person name="Terahara T."/>
            <person name="Hamada M."/>
            <person name="Kobayashi T."/>
        </authorList>
    </citation>
    <scope>NUCLEOTIDE SEQUENCE</scope>
    <source>
        <strain evidence="2">B-399</strain>
    </source>
</reference>
<evidence type="ECO:0000313" key="2">
    <source>
        <dbReference type="EMBL" id="GKY89270.1"/>
    </source>
</evidence>
<feature type="domain" description="HPr kinase/phosphorylase C-terminal" evidence="1">
    <location>
        <begin position="12"/>
        <end position="85"/>
    </location>
</feature>
<dbReference type="Gene3D" id="3.40.50.300">
    <property type="entry name" value="P-loop containing nucleotide triphosphate hydrolases"/>
    <property type="match status" value="1"/>
</dbReference>
<dbReference type="RefSeq" id="WP_281843300.1">
    <property type="nucleotide sequence ID" value="NZ_BROH01000011.1"/>
</dbReference>
<gene>
    <name evidence="2" type="primary">hprK</name>
    <name evidence="2" type="ORF">STA1M1_31390</name>
</gene>
<organism evidence="2 3">
    <name type="scientific">Sinisalibacter aestuarii</name>
    <dbReference type="NCBI Taxonomy" id="2949426"/>
    <lineage>
        <taxon>Bacteria</taxon>
        <taxon>Pseudomonadati</taxon>
        <taxon>Pseudomonadota</taxon>
        <taxon>Alphaproteobacteria</taxon>
        <taxon>Rhodobacterales</taxon>
        <taxon>Roseobacteraceae</taxon>
        <taxon>Sinisalibacter</taxon>
    </lineage>
</organism>
<keyword evidence="3" id="KW-1185">Reference proteome</keyword>
<name>A0ABQ5LW93_9RHOB</name>
<dbReference type="Pfam" id="PF07475">
    <property type="entry name" value="Hpr_kinase_C"/>
    <property type="match status" value="1"/>
</dbReference>
<protein>
    <submittedName>
        <fullName evidence="2">Aldolase</fullName>
    </submittedName>
</protein>
<dbReference type="SUPFAM" id="SSF53795">
    <property type="entry name" value="PEP carboxykinase-like"/>
    <property type="match status" value="1"/>
</dbReference>